<dbReference type="EMBL" id="JAOPJF010000058">
    <property type="protein sequence ID" value="KAK1141904.1"/>
    <property type="molecule type" value="Genomic_DNA"/>
</dbReference>
<sequence>MESFTFYYYKPSGPAAGIFLVLFGLSTLLHFYQLIRTRTWFMIPFFIGGILEIIGYVGRLLSSIESPDFTKGPYVMQSALILIAPAFLAASVYMTLGRIIAMLQAERYSVIKLRWLTKIFVAGDVLSFLMQASGAGIMVKDSTDPTTGERIIIGGLFVQIIMFSLFVITAIVFEIRMARAPVNASPEASQIWRRHMFALYATSALILIRSIIRVVEYLDGYDGYLMKHEVFIYVFDALLMFLAMCVLNIVHPSQVNALLGRGDLFIEKVVMTRKSVAAPPVEMHGAMEA</sequence>
<accession>A0ACC3AVI4</accession>
<organism evidence="1 2">
    <name type="scientific">Aspergillus melleus</name>
    <dbReference type="NCBI Taxonomy" id="138277"/>
    <lineage>
        <taxon>Eukaryota</taxon>
        <taxon>Fungi</taxon>
        <taxon>Dikarya</taxon>
        <taxon>Ascomycota</taxon>
        <taxon>Pezizomycotina</taxon>
        <taxon>Eurotiomycetes</taxon>
        <taxon>Eurotiomycetidae</taxon>
        <taxon>Eurotiales</taxon>
        <taxon>Aspergillaceae</taxon>
        <taxon>Aspergillus</taxon>
        <taxon>Aspergillus subgen. Circumdati</taxon>
    </lineage>
</organism>
<evidence type="ECO:0000313" key="2">
    <source>
        <dbReference type="Proteomes" id="UP001177260"/>
    </source>
</evidence>
<comment type="caution">
    <text evidence="1">The sequence shown here is derived from an EMBL/GenBank/DDBJ whole genome shotgun (WGS) entry which is preliminary data.</text>
</comment>
<keyword evidence="2" id="KW-1185">Reference proteome</keyword>
<protein>
    <submittedName>
        <fullName evidence="1">Uncharacterized protein</fullName>
    </submittedName>
</protein>
<gene>
    <name evidence="1" type="ORF">N8T08_008417</name>
</gene>
<evidence type="ECO:0000313" key="1">
    <source>
        <dbReference type="EMBL" id="KAK1141904.1"/>
    </source>
</evidence>
<dbReference type="Proteomes" id="UP001177260">
    <property type="component" value="Unassembled WGS sequence"/>
</dbReference>
<proteinExistence type="predicted"/>
<name>A0ACC3AVI4_9EURO</name>
<reference evidence="1 2" key="1">
    <citation type="journal article" date="2023" name="ACS Omega">
        <title>Identification of the Neoaspergillic Acid Biosynthesis Gene Cluster by Establishing an In Vitro CRISPR-Ribonucleoprotein Genetic System in Aspergillus melleus.</title>
        <authorList>
            <person name="Yuan B."/>
            <person name="Grau M.F."/>
            <person name="Murata R.M."/>
            <person name="Torok T."/>
            <person name="Venkateswaran K."/>
            <person name="Stajich J.E."/>
            <person name="Wang C.C.C."/>
        </authorList>
    </citation>
    <scope>NUCLEOTIDE SEQUENCE [LARGE SCALE GENOMIC DNA]</scope>
    <source>
        <strain evidence="1 2">IMV 1140</strain>
    </source>
</reference>